<evidence type="ECO:0000256" key="1">
    <source>
        <dbReference type="SAM" id="MobiDB-lite"/>
    </source>
</evidence>
<protein>
    <submittedName>
        <fullName evidence="2">DUF1326 domain-containing protein</fullName>
    </submittedName>
</protein>
<name>A0ABT7MGV7_9PSEU</name>
<accession>A0ABT7MGV7</accession>
<feature type="region of interest" description="Disordered" evidence="1">
    <location>
        <begin position="218"/>
        <end position="252"/>
    </location>
</feature>
<organism evidence="2 3">
    <name type="scientific">Actinomycetospora termitidis</name>
    <dbReference type="NCBI Taxonomy" id="3053470"/>
    <lineage>
        <taxon>Bacteria</taxon>
        <taxon>Bacillati</taxon>
        <taxon>Actinomycetota</taxon>
        <taxon>Actinomycetes</taxon>
        <taxon>Pseudonocardiales</taxon>
        <taxon>Pseudonocardiaceae</taxon>
        <taxon>Actinomycetospora</taxon>
    </lineage>
</organism>
<reference evidence="2 3" key="1">
    <citation type="submission" date="2023-06" db="EMBL/GenBank/DDBJ databases">
        <title>Actinomycetospora Odt1-22.</title>
        <authorList>
            <person name="Supong K."/>
        </authorList>
    </citation>
    <scope>NUCLEOTIDE SEQUENCE [LARGE SCALE GENOMIC DNA]</scope>
    <source>
        <strain evidence="2 3">Odt1-22</strain>
    </source>
</reference>
<dbReference type="RefSeq" id="WP_286056526.1">
    <property type="nucleotide sequence ID" value="NZ_JASVWF010000008.1"/>
</dbReference>
<comment type="caution">
    <text evidence="2">The sequence shown here is derived from an EMBL/GenBank/DDBJ whole genome shotgun (WGS) entry which is preliminary data.</text>
</comment>
<dbReference type="Pfam" id="PF07040">
    <property type="entry name" value="DUF1326"/>
    <property type="match status" value="1"/>
</dbReference>
<dbReference type="Proteomes" id="UP001231924">
    <property type="component" value="Unassembled WGS sequence"/>
</dbReference>
<feature type="compositionally biased region" description="Acidic residues" evidence="1">
    <location>
        <begin position="240"/>
        <end position="252"/>
    </location>
</feature>
<keyword evidence="3" id="KW-1185">Reference proteome</keyword>
<dbReference type="EMBL" id="JASVWF010000008">
    <property type="protein sequence ID" value="MDL5159923.1"/>
    <property type="molecule type" value="Genomic_DNA"/>
</dbReference>
<sequence>MPEIDSGPYELHGTFIEACDCYVVCPCWVDDEPDEGHCTGLIAWSLAAGSVVAGVPVGGRTVVSVSTHSGPRRVDGAGNPTTSTYLYVDAGADEQARHALVRAFSGRSGGPLETLAEVSGTVVGDDRAQVTVEEYRDRCWEVRVTKGDTPFVHASGEPRRFDGRPDPLELSHTALSYELGVPEDAPRVEAQGGRAMGIHVGALPGGYLDVVGRSGMRGSFRYSHAGEPDPEPPRPANAVEPEDEAAPDADDE</sequence>
<gene>
    <name evidence="2" type="ORF">QRT03_28405</name>
</gene>
<dbReference type="InterPro" id="IPR009758">
    <property type="entry name" value="DUF1326"/>
</dbReference>
<proteinExistence type="predicted"/>
<evidence type="ECO:0000313" key="2">
    <source>
        <dbReference type="EMBL" id="MDL5159923.1"/>
    </source>
</evidence>
<evidence type="ECO:0000313" key="3">
    <source>
        <dbReference type="Proteomes" id="UP001231924"/>
    </source>
</evidence>